<accession>A0A219ARD2</accession>
<dbReference type="EMBL" id="LSBJ02000002">
    <property type="protein sequence ID" value="OWT43326.1"/>
    <property type="molecule type" value="Genomic_DNA"/>
</dbReference>
<organism evidence="1 2">
    <name type="scientific">Pochonia chlamydosporia 170</name>
    <dbReference type="NCBI Taxonomy" id="1380566"/>
    <lineage>
        <taxon>Eukaryota</taxon>
        <taxon>Fungi</taxon>
        <taxon>Dikarya</taxon>
        <taxon>Ascomycota</taxon>
        <taxon>Pezizomycotina</taxon>
        <taxon>Sordariomycetes</taxon>
        <taxon>Hypocreomycetidae</taxon>
        <taxon>Hypocreales</taxon>
        <taxon>Clavicipitaceae</taxon>
        <taxon>Pochonia</taxon>
    </lineage>
</organism>
<dbReference type="AlphaFoldDB" id="A0A219ARD2"/>
<dbReference type="RefSeq" id="XP_018147573.2">
    <property type="nucleotide sequence ID" value="XM_018293399.2"/>
</dbReference>
<protein>
    <submittedName>
        <fullName evidence="1">Uncharacterized protein</fullName>
    </submittedName>
</protein>
<evidence type="ECO:0000313" key="1">
    <source>
        <dbReference type="EMBL" id="OWT43326.1"/>
    </source>
</evidence>
<dbReference type="KEGG" id="pchm:VFPPC_17511"/>
<dbReference type="GeneID" id="28857393"/>
<reference evidence="1 2" key="1">
    <citation type="journal article" date="2016" name="PLoS Pathog.">
        <title>Biosynthesis of antibiotic leucinostatins in bio-control fungus Purpureocillium lilacinum and their inhibition on phytophthora revealed by genome mining.</title>
        <authorList>
            <person name="Wang G."/>
            <person name="Liu Z."/>
            <person name="Lin R."/>
            <person name="Li E."/>
            <person name="Mao Z."/>
            <person name="Ling J."/>
            <person name="Yang Y."/>
            <person name="Yin W.B."/>
            <person name="Xie B."/>
        </authorList>
    </citation>
    <scope>NUCLEOTIDE SEQUENCE [LARGE SCALE GENOMIC DNA]</scope>
    <source>
        <strain evidence="1">170</strain>
    </source>
</reference>
<proteinExistence type="predicted"/>
<evidence type="ECO:0000313" key="2">
    <source>
        <dbReference type="Proteomes" id="UP000078397"/>
    </source>
</evidence>
<gene>
    <name evidence="1" type="ORF">VFPPC_17511</name>
</gene>
<dbReference type="Proteomes" id="UP000078397">
    <property type="component" value="Unassembled WGS sequence"/>
</dbReference>
<comment type="caution">
    <text evidence="1">The sequence shown here is derived from an EMBL/GenBank/DDBJ whole genome shotgun (WGS) entry which is preliminary data.</text>
</comment>
<sequence>MKSRAVRPRLLSRSSRDDQRFLSERGTLEVATYLQSTNRSWPTLGHWERGHVIATCSLHTGRNSEAVA</sequence>
<keyword evidence="2" id="KW-1185">Reference proteome</keyword>
<name>A0A219ARD2_METCM</name>